<dbReference type="Gene3D" id="2.120.10.30">
    <property type="entry name" value="TolB, C-terminal domain"/>
    <property type="match status" value="1"/>
</dbReference>
<evidence type="ECO:0000313" key="3">
    <source>
        <dbReference type="EMBL" id="KPX62431.1"/>
    </source>
</evidence>
<evidence type="ECO:0000259" key="2">
    <source>
        <dbReference type="Pfam" id="PF07995"/>
    </source>
</evidence>
<gene>
    <name evidence="3" type="ORF">ALO35_02549</name>
</gene>
<dbReference type="PANTHER" id="PTHR19328">
    <property type="entry name" value="HEDGEHOG-INTERACTING PROTEIN"/>
    <property type="match status" value="1"/>
</dbReference>
<proteinExistence type="predicted"/>
<feature type="domain" description="Glucose/Sorbosone dehydrogenase" evidence="2">
    <location>
        <begin position="85"/>
        <end position="430"/>
    </location>
</feature>
<dbReference type="PANTHER" id="PTHR19328:SF75">
    <property type="entry name" value="ALDOSE SUGAR DEHYDROGENASE YLII"/>
    <property type="match status" value="1"/>
</dbReference>
<sequence length="434" mass="47369">MRTTALAMVAALSLSSATAFAQVIDMEDIPTKGTRAPDANIKPGQPLPRNAPINPKQQPAFIGQTQAPAVVTKAAIDTKVMTRNLNHPWGLAFIGENRAIITEKPGAMRIVDLGTGEIVGDVQGVPRVVYGADAGLLDIITDPKFSTNGMVYFTYVEPRGGEENGIVVAKAKLAVETRAGEPPRYNLAGLKTVIRVEPGIVGEKHYGSRLAFDREGYLYVSLAERFFSPYRDEAQSLYSWLGKILRITTDGEAAPGNPYAGDPKAENHTRPEIWSYGQRNPQGLAFHPETGELWDAEHGPQGGDEINLIKRGHNYGWPLAAYGTNYDGTAIYGGRSQLEGTDQPRYYWDPTIAPGGMTFYSGKLIPEWKNNLFVAALAGQHLARLVIQGDKVVGEERLLQDQHQRIRDAKEGPDGALWVITDDAAGRLIRITPK</sequence>
<name>A0A0N8RUH8_PSEAV</name>
<evidence type="ECO:0000256" key="1">
    <source>
        <dbReference type="SAM" id="SignalP"/>
    </source>
</evidence>
<organism evidence="3 4">
    <name type="scientific">Pseudomonas amygdali pv. lachrymans</name>
    <name type="common">Pseudomonas syringae pv. lachrymans</name>
    <dbReference type="NCBI Taxonomy" id="53707"/>
    <lineage>
        <taxon>Bacteria</taxon>
        <taxon>Pseudomonadati</taxon>
        <taxon>Pseudomonadota</taxon>
        <taxon>Gammaproteobacteria</taxon>
        <taxon>Pseudomonadales</taxon>
        <taxon>Pseudomonadaceae</taxon>
        <taxon>Pseudomonas</taxon>
        <taxon>Pseudomonas amygdali</taxon>
    </lineage>
</organism>
<feature type="signal peptide" evidence="1">
    <location>
        <begin position="1"/>
        <end position="21"/>
    </location>
</feature>
<dbReference type="InterPro" id="IPR012938">
    <property type="entry name" value="Glc/Sorbosone_DH"/>
</dbReference>
<protein>
    <submittedName>
        <fullName evidence="3">Glucose sorbosone dehydrogenase</fullName>
    </submittedName>
</protein>
<evidence type="ECO:0000313" key="4">
    <source>
        <dbReference type="Proteomes" id="UP000050265"/>
    </source>
</evidence>
<comment type="caution">
    <text evidence="3">The sequence shown here is derived from an EMBL/GenBank/DDBJ whole genome shotgun (WGS) entry which is preliminary data.</text>
</comment>
<accession>A0A0N8RUH8</accession>
<dbReference type="Pfam" id="PF07995">
    <property type="entry name" value="GSDH"/>
    <property type="match status" value="1"/>
</dbReference>
<reference evidence="3 4" key="1">
    <citation type="submission" date="2015-09" db="EMBL/GenBank/DDBJ databases">
        <title>Genome announcement of multiple Pseudomonas syringae strains.</title>
        <authorList>
            <person name="Thakur S."/>
            <person name="Wang P.W."/>
            <person name="Gong Y."/>
            <person name="Weir B.S."/>
            <person name="Guttman D.S."/>
        </authorList>
    </citation>
    <scope>NUCLEOTIDE SEQUENCE [LARGE SCALE GENOMIC DNA]</scope>
    <source>
        <strain evidence="3 4">ICMP3507</strain>
    </source>
</reference>
<dbReference type="SUPFAM" id="SSF50952">
    <property type="entry name" value="Soluble quinoprotein glucose dehydrogenase"/>
    <property type="match status" value="1"/>
</dbReference>
<dbReference type="PATRIC" id="fig|53707.9.peg.3707"/>
<feature type="chain" id="PRO_5006031160" evidence="1">
    <location>
        <begin position="22"/>
        <end position="434"/>
    </location>
</feature>
<dbReference type="InterPro" id="IPR011042">
    <property type="entry name" value="6-blade_b-propeller_TolB-like"/>
</dbReference>
<dbReference type="Proteomes" id="UP000050265">
    <property type="component" value="Unassembled WGS sequence"/>
</dbReference>
<dbReference type="AlphaFoldDB" id="A0A0N8RUH8"/>
<keyword evidence="1" id="KW-0732">Signal</keyword>
<dbReference type="EMBL" id="LJQP01000341">
    <property type="protein sequence ID" value="KPX62431.1"/>
    <property type="molecule type" value="Genomic_DNA"/>
</dbReference>
<dbReference type="InterPro" id="IPR011041">
    <property type="entry name" value="Quinoprot_gluc/sorb_DH_b-prop"/>
</dbReference>